<evidence type="ECO:0000313" key="2">
    <source>
        <dbReference type="EMBL" id="KAK2140793.1"/>
    </source>
</evidence>
<sequence>MERVVEVLVEFGGSRASNFAISPSFPKFNSKQEPQSIRKRDSVIPMFSMIFSVLSVSKSTTPATTNMCTKSNMKCGTKSTTYMVPSSIYHIYSGTNCLLTAGTDQNILDVSRKIAESGQLPKLQVVEKDGCWFTLNNAQLDLCRILERDGKCTKVKVDIVPLSTIPRVVRGMMRVPTDNNKIVMDEATQPERKWSTSVEKKGREKS</sequence>
<dbReference type="Proteomes" id="UP001208570">
    <property type="component" value="Unassembled WGS sequence"/>
</dbReference>
<protein>
    <submittedName>
        <fullName evidence="2">Uncharacterized protein</fullName>
    </submittedName>
</protein>
<feature type="compositionally biased region" description="Basic and acidic residues" evidence="1">
    <location>
        <begin position="189"/>
        <end position="206"/>
    </location>
</feature>
<accession>A0AAD9IUG8</accession>
<gene>
    <name evidence="2" type="ORF">LSH36_1247g00011</name>
</gene>
<comment type="caution">
    <text evidence="2">The sequence shown here is derived from an EMBL/GenBank/DDBJ whole genome shotgun (WGS) entry which is preliminary data.</text>
</comment>
<name>A0AAD9IUG8_9ANNE</name>
<reference evidence="2" key="1">
    <citation type="journal article" date="2023" name="Mol. Biol. Evol.">
        <title>Third-Generation Sequencing Reveals the Adaptive Role of the Epigenome in Three Deep-Sea Polychaetes.</title>
        <authorList>
            <person name="Perez M."/>
            <person name="Aroh O."/>
            <person name="Sun Y."/>
            <person name="Lan Y."/>
            <person name="Juniper S.K."/>
            <person name="Young C.R."/>
            <person name="Angers B."/>
            <person name="Qian P.Y."/>
        </authorList>
    </citation>
    <scope>NUCLEOTIDE SEQUENCE</scope>
    <source>
        <strain evidence="2">P08H-3</strain>
    </source>
</reference>
<keyword evidence="3" id="KW-1185">Reference proteome</keyword>
<feature type="region of interest" description="Disordered" evidence="1">
    <location>
        <begin position="185"/>
        <end position="206"/>
    </location>
</feature>
<evidence type="ECO:0000313" key="3">
    <source>
        <dbReference type="Proteomes" id="UP001208570"/>
    </source>
</evidence>
<organism evidence="2 3">
    <name type="scientific">Paralvinella palmiformis</name>
    <dbReference type="NCBI Taxonomy" id="53620"/>
    <lineage>
        <taxon>Eukaryota</taxon>
        <taxon>Metazoa</taxon>
        <taxon>Spiralia</taxon>
        <taxon>Lophotrochozoa</taxon>
        <taxon>Annelida</taxon>
        <taxon>Polychaeta</taxon>
        <taxon>Sedentaria</taxon>
        <taxon>Canalipalpata</taxon>
        <taxon>Terebellida</taxon>
        <taxon>Terebelliformia</taxon>
        <taxon>Alvinellidae</taxon>
        <taxon>Paralvinella</taxon>
    </lineage>
</organism>
<dbReference type="AlphaFoldDB" id="A0AAD9IUG8"/>
<evidence type="ECO:0000256" key="1">
    <source>
        <dbReference type="SAM" id="MobiDB-lite"/>
    </source>
</evidence>
<dbReference type="EMBL" id="JAODUP010001247">
    <property type="protein sequence ID" value="KAK2140793.1"/>
    <property type="molecule type" value="Genomic_DNA"/>
</dbReference>
<proteinExistence type="predicted"/>